<dbReference type="RefSeq" id="WP_009205012.1">
    <property type="nucleotide sequence ID" value="NC_022357.1"/>
</dbReference>
<keyword evidence="1" id="KW-0472">Membrane</keyword>
<dbReference type="EMBL" id="AP013066">
    <property type="protein sequence ID" value="BAN35817.1"/>
    <property type="molecule type" value="Genomic_DNA"/>
</dbReference>
<feature type="transmembrane region" description="Helical" evidence="1">
    <location>
        <begin position="144"/>
        <end position="169"/>
    </location>
</feature>
<organism evidence="3 4">
    <name type="scientific">Sulfuricella denitrificans (strain DSM 22764 / NBRC 105220 / skB26)</name>
    <dbReference type="NCBI Taxonomy" id="1163617"/>
    <lineage>
        <taxon>Bacteria</taxon>
        <taxon>Pseudomonadati</taxon>
        <taxon>Pseudomonadota</taxon>
        <taxon>Betaproteobacteria</taxon>
        <taxon>Nitrosomonadales</taxon>
        <taxon>Sulfuricellaceae</taxon>
        <taxon>Sulfuricella</taxon>
    </lineage>
</organism>
<keyword evidence="1" id="KW-0812">Transmembrane</keyword>
<proteinExistence type="predicted"/>
<keyword evidence="1" id="KW-1133">Transmembrane helix</keyword>
<dbReference type="AlphaFoldDB" id="S6B5K5"/>
<dbReference type="PANTHER" id="PTHR40547">
    <property type="entry name" value="SLL0298 PROTEIN"/>
    <property type="match status" value="1"/>
</dbReference>
<evidence type="ECO:0000313" key="3">
    <source>
        <dbReference type="EMBL" id="BAN35817.1"/>
    </source>
</evidence>
<keyword evidence="4" id="KW-1185">Reference proteome</keyword>
<evidence type="ECO:0000259" key="2">
    <source>
        <dbReference type="Pfam" id="PF09835"/>
    </source>
</evidence>
<reference evidence="3 4" key="1">
    <citation type="journal article" date="2012" name="Appl. Environ. Microbiol.">
        <title>Draft genome sequence of a psychrotolerant sulfur-oxidizing bacterium, Sulfuricella denitrificans skB26, and proteomic insights into cold adaptation.</title>
        <authorList>
            <person name="Watanabe T."/>
            <person name="Kojima H."/>
            <person name="Fukui M."/>
        </authorList>
    </citation>
    <scope>NUCLEOTIDE SEQUENCE [LARGE SCALE GENOMIC DNA]</scope>
    <source>
        <strain evidence="4">skB26</strain>
    </source>
</reference>
<name>S6B5K5_SULDS</name>
<dbReference type="InterPro" id="IPR018639">
    <property type="entry name" value="DUF2062"/>
</dbReference>
<feature type="transmembrane region" description="Helical" evidence="1">
    <location>
        <begin position="43"/>
        <end position="63"/>
    </location>
</feature>
<feature type="domain" description="DUF2062" evidence="2">
    <location>
        <begin position="24"/>
        <end position="176"/>
    </location>
</feature>
<dbReference type="eggNOG" id="COG3216">
    <property type="taxonomic scope" value="Bacteria"/>
</dbReference>
<evidence type="ECO:0000256" key="1">
    <source>
        <dbReference type="SAM" id="Phobius"/>
    </source>
</evidence>
<protein>
    <recommendedName>
        <fullName evidence="2">DUF2062 domain-containing protein</fullName>
    </recommendedName>
</protein>
<dbReference type="KEGG" id="sdr:SCD_n02006"/>
<sequence length="193" mass="21420">MSNIIDRLKRLLPDPETVRKSRWLRWIGPALHHPRLWRPTRRGIALGIALGVFFGLLVPLAQIPLSAGMAVLLRASVPTAIASTLVTNPVTFGPIYYAAYRIGVTLIGEDEARATKKPPIPRGEGAAAWLASAWDRITTVGKPLLLGLAIMASTLGLLAYLIVTLLWRLKISLSWRRRRRKPAPPREDTEQKD</sequence>
<dbReference type="HOGENOM" id="CLU_102912_3_0_4"/>
<evidence type="ECO:0000313" key="4">
    <source>
        <dbReference type="Proteomes" id="UP000015559"/>
    </source>
</evidence>
<accession>S6B5K5</accession>
<dbReference type="Proteomes" id="UP000015559">
    <property type="component" value="Chromosome"/>
</dbReference>
<dbReference type="STRING" id="1163617.SCD_n02006"/>
<dbReference type="PANTHER" id="PTHR40547:SF1">
    <property type="entry name" value="SLL0298 PROTEIN"/>
    <property type="match status" value="1"/>
</dbReference>
<dbReference type="Pfam" id="PF09835">
    <property type="entry name" value="DUF2062"/>
    <property type="match status" value="1"/>
</dbReference>
<gene>
    <name evidence="3" type="ORF">SCD_n02006</name>
</gene>